<feature type="region of interest" description="Disordered" evidence="2">
    <location>
        <begin position="323"/>
        <end position="346"/>
    </location>
</feature>
<evidence type="ECO:0000313" key="3">
    <source>
        <dbReference type="EMBL" id="KAK9809542.1"/>
    </source>
</evidence>
<feature type="coiled-coil region" evidence="1">
    <location>
        <begin position="490"/>
        <end position="621"/>
    </location>
</feature>
<dbReference type="Proteomes" id="UP001465755">
    <property type="component" value="Unassembled WGS sequence"/>
</dbReference>
<gene>
    <name evidence="3" type="ORF">WJX73_000166</name>
</gene>
<feature type="compositionally biased region" description="Low complexity" evidence="2">
    <location>
        <begin position="125"/>
        <end position="134"/>
    </location>
</feature>
<feature type="region of interest" description="Disordered" evidence="2">
    <location>
        <begin position="50"/>
        <end position="143"/>
    </location>
</feature>
<dbReference type="EMBL" id="JALJOQ010000018">
    <property type="protein sequence ID" value="KAK9809542.1"/>
    <property type="molecule type" value="Genomic_DNA"/>
</dbReference>
<keyword evidence="4" id="KW-1185">Reference proteome</keyword>
<name>A0AAW1PLX5_9CHLO</name>
<feature type="region of interest" description="Disordered" evidence="2">
    <location>
        <begin position="1"/>
        <end position="33"/>
    </location>
</feature>
<evidence type="ECO:0000313" key="4">
    <source>
        <dbReference type="Proteomes" id="UP001465755"/>
    </source>
</evidence>
<evidence type="ECO:0000256" key="1">
    <source>
        <dbReference type="SAM" id="Coils"/>
    </source>
</evidence>
<feature type="region of interest" description="Disordered" evidence="2">
    <location>
        <begin position="1046"/>
        <end position="1147"/>
    </location>
</feature>
<feature type="coiled-coil region" evidence="1">
    <location>
        <begin position="760"/>
        <end position="1004"/>
    </location>
</feature>
<dbReference type="AlphaFoldDB" id="A0AAW1PLX5"/>
<feature type="region of interest" description="Disordered" evidence="2">
    <location>
        <begin position="675"/>
        <end position="704"/>
    </location>
</feature>
<feature type="compositionally biased region" description="Polar residues" evidence="2">
    <location>
        <begin position="90"/>
        <end position="99"/>
    </location>
</feature>
<proteinExistence type="predicted"/>
<feature type="compositionally biased region" description="Polar residues" evidence="2">
    <location>
        <begin position="1063"/>
        <end position="1082"/>
    </location>
</feature>
<comment type="caution">
    <text evidence="3">The sequence shown here is derived from an EMBL/GenBank/DDBJ whole genome shotgun (WGS) entry which is preliminary data.</text>
</comment>
<keyword evidence="1" id="KW-0175">Coiled coil</keyword>
<evidence type="ECO:0000256" key="2">
    <source>
        <dbReference type="SAM" id="MobiDB-lite"/>
    </source>
</evidence>
<protein>
    <submittedName>
        <fullName evidence="3">Uncharacterized protein</fullName>
    </submittedName>
</protein>
<reference evidence="3 4" key="1">
    <citation type="journal article" date="2024" name="Nat. Commun.">
        <title>Phylogenomics reveals the evolutionary origins of lichenization in chlorophyte algae.</title>
        <authorList>
            <person name="Puginier C."/>
            <person name="Libourel C."/>
            <person name="Otte J."/>
            <person name="Skaloud P."/>
            <person name="Haon M."/>
            <person name="Grisel S."/>
            <person name="Petersen M."/>
            <person name="Berrin J.G."/>
            <person name="Delaux P.M."/>
            <person name="Dal Grande F."/>
            <person name="Keller J."/>
        </authorList>
    </citation>
    <scope>NUCLEOTIDE SEQUENCE [LARGE SCALE GENOMIC DNA]</scope>
    <source>
        <strain evidence="3 4">SAG 2036</strain>
    </source>
</reference>
<accession>A0AAW1PLX5</accession>
<feature type="compositionally biased region" description="Low complexity" evidence="2">
    <location>
        <begin position="686"/>
        <end position="704"/>
    </location>
</feature>
<feature type="compositionally biased region" description="Low complexity" evidence="2">
    <location>
        <begin position="1122"/>
        <end position="1133"/>
    </location>
</feature>
<organism evidence="3 4">
    <name type="scientific">Symbiochloris irregularis</name>
    <dbReference type="NCBI Taxonomy" id="706552"/>
    <lineage>
        <taxon>Eukaryota</taxon>
        <taxon>Viridiplantae</taxon>
        <taxon>Chlorophyta</taxon>
        <taxon>core chlorophytes</taxon>
        <taxon>Trebouxiophyceae</taxon>
        <taxon>Trebouxiales</taxon>
        <taxon>Trebouxiaceae</taxon>
        <taxon>Symbiochloris</taxon>
    </lineage>
</organism>
<sequence length="1147" mass="122938">MSTPEKSRSGLWGKILGGKKDDPPKATKAHMGKKNEFIYDEKLKMWREKGKEINPADIPPAAPPVSRMASSASLTTAEAGGQKRPASAASIDSTGTSPVKPSRGLGDGDDFWGQSAGTGLEAEEPVAQPAAESAFPDNADESSQVPFTTVNEETYPATAAGDSSQPVQTYGGGYTWDSLLEWANYYQSDPQYLWTAEQAQEWLNTMQPDPLVAPTAEATQADAHHSSSHAEGTYPQIDVSAAEGTYDVSTAEGTHANDDVTPAAEAYPQILHASPSQGAPDEAGTQHYGVEALAESASGASAAQTTFRSPSWRLENKSVKLTGLPWDEDSDDDTPKGSARSKANPATALLDRMRHNMDAKEAKAKALWRMAFCTLLGDLKSRRGLAGFMDSTNASDSVPSTPEVAEAAVNLQGGAPRMSSAEAVRQPLVSAPTEALLAGGPDMLRQATSSGIPTSQDQVDLAVEAAMEAELEPQPSDAANQSWAALRELLEGANARAEALHEEKTALEGAAQDAIISHLEAELAVFQTQVQDLRSKADQVADLQLKSSEGEEAAQKLGAEVERLTAQLAESHARLELAASSTAAPESSVAPQELQQLQAQLAQLQGELADARAENDDMMTDSLEKDEEIERLLGQLSRATRGSQSQEGGDLSSQLAEAKTVLQAAQVQVTELTQQLQEAERRGHESSAAAESSGRQLAASSAQLAESQQQVGSLQAQLQELQEAISSERESFSTERQSFTAELAGQSQLQEQLRQEGAITEKVLEERAALLDRAQGLEAEIQGLREASGQHQAAAEQLATLRQEKEAQTAQMRKLRSKAVSQAKAMEKTTAEVTQLREQEGKLHEEVAQLQAALLQRDVQIKDLQQNEGKIAALQAEVAEGQAQLAVLQQDAVQMKEQQRLDFNRLCQLDELNTQLQMAAAEKAELRELREASAAQEAALHQQIQALQARHTQEVEALQSEVQQLAESRRTTEQHFQAELESAQGEAAARVEELVARIETLENDNYDVITCITQEADKTEALQQLLVKHGVPFTEIEAVISEVEETHAYSGDAPEEELEEGTHISNEGQDSSADPGPSQTPTHDALVHSEAHSPAWGAKSHAPDAQQGDVVHLPGAHQGDLGAESAGAALGEMGEFDGWDSDNNWGA</sequence>